<dbReference type="RefSeq" id="WP_050660895.1">
    <property type="nucleotide sequence ID" value="NZ_JBLXAC010000001.1"/>
</dbReference>
<gene>
    <name evidence="1" type="ORF">EDC28_103459</name>
</gene>
<dbReference type="OrthoDB" id="5741861at2"/>
<evidence type="ECO:0008006" key="3">
    <source>
        <dbReference type="Google" id="ProtNLM"/>
    </source>
</evidence>
<dbReference type="EMBL" id="RJUL01000003">
    <property type="protein sequence ID" value="ROQ28862.1"/>
    <property type="molecule type" value="Genomic_DNA"/>
</dbReference>
<organism evidence="1 2">
    <name type="scientific">Gallaecimonas pentaromativorans</name>
    <dbReference type="NCBI Taxonomy" id="584787"/>
    <lineage>
        <taxon>Bacteria</taxon>
        <taxon>Pseudomonadati</taxon>
        <taxon>Pseudomonadota</taxon>
        <taxon>Gammaproteobacteria</taxon>
        <taxon>Enterobacterales</taxon>
        <taxon>Gallaecimonadaceae</taxon>
        <taxon>Gallaecimonas</taxon>
    </lineage>
</organism>
<accession>A0A3N1PBR7</accession>
<name>A0A3N1PBR7_9GAMM</name>
<evidence type="ECO:0000313" key="1">
    <source>
        <dbReference type="EMBL" id="ROQ28862.1"/>
    </source>
</evidence>
<sequence length="140" mass="15564">MDEWKVAICAANHAFSQGEWGLAEHRYLDACHCVQARLAANDSQAEEVIAALVVSFANLAELYFQQGRMESGLGRYLELKAQLDSCRSHHRQCNRTQMMLNCAERQMGTQLLHALKTQGVAPTTSQQLLHTVLAGNEVAH</sequence>
<proteinExistence type="predicted"/>
<dbReference type="AlphaFoldDB" id="A0A3N1PBR7"/>
<reference evidence="1 2" key="1">
    <citation type="submission" date="2018-11" db="EMBL/GenBank/DDBJ databases">
        <title>Genomic Encyclopedia of Type Strains, Phase IV (KMG-IV): sequencing the most valuable type-strain genomes for metagenomic binning, comparative biology and taxonomic classification.</title>
        <authorList>
            <person name="Goeker M."/>
        </authorList>
    </citation>
    <scope>NUCLEOTIDE SEQUENCE [LARGE SCALE GENOMIC DNA]</scope>
    <source>
        <strain evidence="1 2">DSM 21945</strain>
    </source>
</reference>
<protein>
    <recommendedName>
        <fullName evidence="3">Tetratricopeptide repeat protein</fullName>
    </recommendedName>
</protein>
<evidence type="ECO:0000313" key="2">
    <source>
        <dbReference type="Proteomes" id="UP000268033"/>
    </source>
</evidence>
<comment type="caution">
    <text evidence="1">The sequence shown here is derived from an EMBL/GenBank/DDBJ whole genome shotgun (WGS) entry which is preliminary data.</text>
</comment>
<dbReference type="Proteomes" id="UP000268033">
    <property type="component" value="Unassembled WGS sequence"/>
</dbReference>
<keyword evidence="2" id="KW-1185">Reference proteome</keyword>